<accession>A0AAD5MY94</accession>
<evidence type="ECO:0000313" key="9">
    <source>
        <dbReference type="Proteomes" id="UP001196413"/>
    </source>
</evidence>
<evidence type="ECO:0000256" key="4">
    <source>
        <dbReference type="ARBA" id="ARBA00022989"/>
    </source>
</evidence>
<comment type="caution">
    <text evidence="8">The sequence shown here is derived from an EMBL/GenBank/DDBJ whole genome shotgun (WGS) entry which is preliminary data.</text>
</comment>
<proteinExistence type="inferred from homology"/>
<dbReference type="InterPro" id="IPR029058">
    <property type="entry name" value="AB_hydrolase_fold"/>
</dbReference>
<evidence type="ECO:0000256" key="2">
    <source>
        <dbReference type="ARBA" id="ARBA00009824"/>
    </source>
</evidence>
<comment type="similarity">
    <text evidence="2">Belongs to the TMCO4 family.</text>
</comment>
<protein>
    <recommendedName>
        <fullName evidence="10">Transmembrane and coiled-coil domain-containing protein 4</fullName>
    </recommendedName>
</protein>
<dbReference type="SUPFAM" id="SSF53474">
    <property type="entry name" value="alpha/beta-Hydrolases"/>
    <property type="match status" value="1"/>
</dbReference>
<sequence>MEWLVRVRGKNDGTMRSPGNQDDENKIAKEVSKLKSFERERVSMDSLDVDTPSLIQEGFPSRPSSANGLANETTPDPMLTSAATTTFDAPTRFAIIQLTASVLHLDIWDETDPNTIFFSKLTFDIVATHLQIPERVARTVKTHLEGEENIPDIAAIITTIKDDELVKENGTIIVLSSLLLGFINSGNYDARYRVLLRHVATLLSVVWEEFEEIEDSLASTIIGEAYEESEQSKQIREKTQRSKKIKRFLLVGAAGGVGGVLIGLTGGLAAPLVAAGAGMLIGSGAAGLATTAGAAVLGTTFGMAGAGLTGYKMNKRVGAIEEFAVESLSGGLSLHCTLVVSGWIEETAANDEAFERQWQRLNMSQEQYTLRYESKYLRELGKAMDYIMSYAVSIAIQQTLMETALAGLLAAIAWPVTILSVANVLDNPWSVCVARAAEVGEHLAEVLLSRSHGKRPISLIGFSLGARVIYHCLLAMNKRAESTGIIEDVILLGAPVSASPTQWSQLCSVVGGRIINGYCETDWLLRFLYRTMCVQFTIAGTGPVDNKTQQKNFQLQSEPHC</sequence>
<feature type="transmembrane region" description="Helical" evidence="7">
    <location>
        <begin position="404"/>
        <end position="425"/>
    </location>
</feature>
<keyword evidence="3 7" id="KW-0812">Transmembrane</keyword>
<feature type="transmembrane region" description="Helical" evidence="7">
    <location>
        <begin position="280"/>
        <end position="306"/>
    </location>
</feature>
<keyword evidence="5 7" id="KW-0472">Membrane</keyword>
<evidence type="ECO:0000256" key="3">
    <source>
        <dbReference type="ARBA" id="ARBA00022692"/>
    </source>
</evidence>
<comment type="subcellular location">
    <subcellularLocation>
        <location evidence="1">Membrane</location>
        <topology evidence="1">Multi-pass membrane protein</topology>
    </subcellularLocation>
</comment>
<dbReference type="Pfam" id="PF05277">
    <property type="entry name" value="DUF726"/>
    <property type="match status" value="1"/>
</dbReference>
<keyword evidence="9" id="KW-1185">Reference proteome</keyword>
<feature type="region of interest" description="Disordered" evidence="6">
    <location>
        <begin position="7"/>
        <end position="27"/>
    </location>
</feature>
<evidence type="ECO:0000256" key="5">
    <source>
        <dbReference type="ARBA" id="ARBA00023136"/>
    </source>
</evidence>
<dbReference type="AlphaFoldDB" id="A0AAD5MY94"/>
<evidence type="ECO:0000313" key="8">
    <source>
        <dbReference type="EMBL" id="KAJ1357936.1"/>
    </source>
</evidence>
<evidence type="ECO:0008006" key="10">
    <source>
        <dbReference type="Google" id="ProtNLM"/>
    </source>
</evidence>
<dbReference type="PANTHER" id="PTHR17920">
    <property type="entry name" value="TRANSMEMBRANE AND COILED-COIL DOMAIN-CONTAINING PROTEIN 4 TMCO4"/>
    <property type="match status" value="1"/>
</dbReference>
<dbReference type="InterPro" id="IPR007941">
    <property type="entry name" value="DUF726"/>
</dbReference>
<dbReference type="PANTHER" id="PTHR17920:SF3">
    <property type="entry name" value="TRANSMEMBRANE AND COILED-COIL DOMAIN-CONTAINING PROTEIN 4"/>
    <property type="match status" value="1"/>
</dbReference>
<dbReference type="GO" id="GO:0016020">
    <property type="term" value="C:membrane"/>
    <property type="evidence" value="ECO:0007669"/>
    <property type="project" value="UniProtKB-SubCell"/>
</dbReference>
<name>A0AAD5MY94_PARTN</name>
<dbReference type="Proteomes" id="UP001196413">
    <property type="component" value="Unassembled WGS sequence"/>
</dbReference>
<evidence type="ECO:0000256" key="1">
    <source>
        <dbReference type="ARBA" id="ARBA00004141"/>
    </source>
</evidence>
<organism evidence="8 9">
    <name type="scientific">Parelaphostrongylus tenuis</name>
    <name type="common">Meningeal worm</name>
    <dbReference type="NCBI Taxonomy" id="148309"/>
    <lineage>
        <taxon>Eukaryota</taxon>
        <taxon>Metazoa</taxon>
        <taxon>Ecdysozoa</taxon>
        <taxon>Nematoda</taxon>
        <taxon>Chromadorea</taxon>
        <taxon>Rhabditida</taxon>
        <taxon>Rhabditina</taxon>
        <taxon>Rhabditomorpha</taxon>
        <taxon>Strongyloidea</taxon>
        <taxon>Metastrongylidae</taxon>
        <taxon>Parelaphostrongylus</taxon>
    </lineage>
</organism>
<feature type="transmembrane region" description="Helical" evidence="7">
    <location>
        <begin position="248"/>
        <end position="274"/>
    </location>
</feature>
<feature type="region of interest" description="Disordered" evidence="6">
    <location>
        <begin position="52"/>
        <end position="77"/>
    </location>
</feature>
<dbReference type="EMBL" id="JAHQIW010003261">
    <property type="protein sequence ID" value="KAJ1357936.1"/>
    <property type="molecule type" value="Genomic_DNA"/>
</dbReference>
<keyword evidence="4 7" id="KW-1133">Transmembrane helix</keyword>
<gene>
    <name evidence="8" type="ORF">KIN20_016211</name>
</gene>
<feature type="compositionally biased region" description="Polar residues" evidence="6">
    <location>
        <begin position="62"/>
        <end position="74"/>
    </location>
</feature>
<evidence type="ECO:0000256" key="7">
    <source>
        <dbReference type="SAM" id="Phobius"/>
    </source>
</evidence>
<reference evidence="8" key="1">
    <citation type="submission" date="2021-06" db="EMBL/GenBank/DDBJ databases">
        <title>Parelaphostrongylus tenuis whole genome reference sequence.</title>
        <authorList>
            <person name="Garwood T.J."/>
            <person name="Larsen P.A."/>
            <person name="Fountain-Jones N.M."/>
            <person name="Garbe J.R."/>
            <person name="Macchietto M.G."/>
            <person name="Kania S.A."/>
            <person name="Gerhold R.W."/>
            <person name="Richards J.E."/>
            <person name="Wolf T.M."/>
        </authorList>
    </citation>
    <scope>NUCLEOTIDE SEQUENCE</scope>
    <source>
        <strain evidence="8">MNPRO001-30</strain>
        <tissue evidence="8">Meninges</tissue>
    </source>
</reference>
<evidence type="ECO:0000256" key="6">
    <source>
        <dbReference type="SAM" id="MobiDB-lite"/>
    </source>
</evidence>